<evidence type="ECO:0000256" key="1">
    <source>
        <dbReference type="SAM" id="MobiDB-lite"/>
    </source>
</evidence>
<reference evidence="2 3" key="1">
    <citation type="submission" date="2019-03" db="EMBL/GenBank/DDBJ databases">
        <title>First draft genome of Liparis tanakae, snailfish: a comprehensive survey of snailfish specific genes.</title>
        <authorList>
            <person name="Kim W."/>
            <person name="Song I."/>
            <person name="Jeong J.-H."/>
            <person name="Kim D."/>
            <person name="Kim S."/>
            <person name="Ryu S."/>
            <person name="Song J.Y."/>
            <person name="Lee S.K."/>
        </authorList>
    </citation>
    <scope>NUCLEOTIDE SEQUENCE [LARGE SCALE GENOMIC DNA]</scope>
    <source>
        <tissue evidence="2">Muscle</tissue>
    </source>
</reference>
<evidence type="ECO:0000313" key="2">
    <source>
        <dbReference type="EMBL" id="TNN64652.1"/>
    </source>
</evidence>
<protein>
    <submittedName>
        <fullName evidence="2">Uncharacterized protein</fullName>
    </submittedName>
</protein>
<comment type="caution">
    <text evidence="2">The sequence shown here is derived from an EMBL/GenBank/DDBJ whole genome shotgun (WGS) entry which is preliminary data.</text>
</comment>
<name>A0A4Z2HIH0_9TELE</name>
<accession>A0A4Z2HIH0</accession>
<proteinExistence type="predicted"/>
<feature type="region of interest" description="Disordered" evidence="1">
    <location>
        <begin position="1"/>
        <end position="20"/>
    </location>
</feature>
<gene>
    <name evidence="2" type="ORF">EYF80_025161</name>
</gene>
<dbReference type="AlphaFoldDB" id="A0A4Z2HIH0"/>
<organism evidence="2 3">
    <name type="scientific">Liparis tanakae</name>
    <name type="common">Tanaka's snailfish</name>
    <dbReference type="NCBI Taxonomy" id="230148"/>
    <lineage>
        <taxon>Eukaryota</taxon>
        <taxon>Metazoa</taxon>
        <taxon>Chordata</taxon>
        <taxon>Craniata</taxon>
        <taxon>Vertebrata</taxon>
        <taxon>Euteleostomi</taxon>
        <taxon>Actinopterygii</taxon>
        <taxon>Neopterygii</taxon>
        <taxon>Teleostei</taxon>
        <taxon>Neoteleostei</taxon>
        <taxon>Acanthomorphata</taxon>
        <taxon>Eupercaria</taxon>
        <taxon>Perciformes</taxon>
        <taxon>Cottioidei</taxon>
        <taxon>Cottales</taxon>
        <taxon>Liparidae</taxon>
        <taxon>Liparis</taxon>
    </lineage>
</organism>
<keyword evidence="3" id="KW-1185">Reference proteome</keyword>
<sequence length="188" mass="20662">MLGPRAGAVESRAPHVPNSPKTYGRTQVCYRGNGAEDPARLTLKSSACSRIMYWAYSMRSEDSVLESFSGQSASSCSSAPHKHIVRLGSKARPISCKFLAMDFLSSHAFRTCLLREDRKKRSNFFLFEDFLAFGILAFVQSSQHSRTSGRGDGGRRAGYRTEELCDSGTGGFDFPSLAGRWEEVADGV</sequence>
<evidence type="ECO:0000313" key="3">
    <source>
        <dbReference type="Proteomes" id="UP000314294"/>
    </source>
</evidence>
<dbReference type="Proteomes" id="UP000314294">
    <property type="component" value="Unassembled WGS sequence"/>
</dbReference>
<dbReference type="EMBL" id="SRLO01000249">
    <property type="protein sequence ID" value="TNN64652.1"/>
    <property type="molecule type" value="Genomic_DNA"/>
</dbReference>